<keyword evidence="3" id="KW-1185">Reference proteome</keyword>
<sequence>DGASGTSFDVLEGRAYDPWSITHSTDTELNKTSGLIQKRDTQGRRVEVIGSASNPVKNGPMKPIRKKSFGNKIKTRNNQEKNKPNTRKWYKRFRKDCDTTAKCRRALGHCKKECNKEEDEVPRACNKKEDCKCCAG</sequence>
<dbReference type="Proteomes" id="UP001497623">
    <property type="component" value="Unassembled WGS sequence"/>
</dbReference>
<evidence type="ECO:0000256" key="1">
    <source>
        <dbReference type="SAM" id="MobiDB-lite"/>
    </source>
</evidence>
<accession>A0AAV2RN45</accession>
<gene>
    <name evidence="2" type="ORF">MNOR_LOCUS25510</name>
</gene>
<name>A0AAV2RN45_MEGNR</name>
<feature type="compositionally biased region" description="Basic residues" evidence="1">
    <location>
        <begin position="63"/>
        <end position="75"/>
    </location>
</feature>
<dbReference type="EMBL" id="CAXKWB010024445">
    <property type="protein sequence ID" value="CAL4126328.1"/>
    <property type="molecule type" value="Genomic_DNA"/>
</dbReference>
<feature type="non-terminal residue" evidence="2">
    <location>
        <position position="136"/>
    </location>
</feature>
<evidence type="ECO:0000313" key="3">
    <source>
        <dbReference type="Proteomes" id="UP001497623"/>
    </source>
</evidence>
<evidence type="ECO:0000313" key="2">
    <source>
        <dbReference type="EMBL" id="CAL4126328.1"/>
    </source>
</evidence>
<dbReference type="AlphaFoldDB" id="A0AAV2RN45"/>
<feature type="non-terminal residue" evidence="2">
    <location>
        <position position="1"/>
    </location>
</feature>
<organism evidence="2 3">
    <name type="scientific">Meganyctiphanes norvegica</name>
    <name type="common">Northern krill</name>
    <name type="synonym">Thysanopoda norvegica</name>
    <dbReference type="NCBI Taxonomy" id="48144"/>
    <lineage>
        <taxon>Eukaryota</taxon>
        <taxon>Metazoa</taxon>
        <taxon>Ecdysozoa</taxon>
        <taxon>Arthropoda</taxon>
        <taxon>Crustacea</taxon>
        <taxon>Multicrustacea</taxon>
        <taxon>Malacostraca</taxon>
        <taxon>Eumalacostraca</taxon>
        <taxon>Eucarida</taxon>
        <taxon>Euphausiacea</taxon>
        <taxon>Euphausiidae</taxon>
        <taxon>Meganyctiphanes</taxon>
    </lineage>
</organism>
<proteinExistence type="predicted"/>
<reference evidence="2 3" key="1">
    <citation type="submission" date="2024-05" db="EMBL/GenBank/DDBJ databases">
        <authorList>
            <person name="Wallberg A."/>
        </authorList>
    </citation>
    <scope>NUCLEOTIDE SEQUENCE [LARGE SCALE GENOMIC DNA]</scope>
</reference>
<feature type="region of interest" description="Disordered" evidence="1">
    <location>
        <begin position="51"/>
        <end position="87"/>
    </location>
</feature>
<comment type="caution">
    <text evidence="2">The sequence shown here is derived from an EMBL/GenBank/DDBJ whole genome shotgun (WGS) entry which is preliminary data.</text>
</comment>
<protein>
    <submittedName>
        <fullName evidence="2">Uncharacterized protein</fullName>
    </submittedName>
</protein>